<reference evidence="4" key="4">
    <citation type="submission" date="2016-11" db="EMBL/GenBank/DDBJ databases">
        <authorList>
            <person name="Jaros S."/>
            <person name="Januszkiewicz K."/>
            <person name="Wedrychowicz H."/>
        </authorList>
    </citation>
    <scope>NUCLEOTIDE SEQUENCE [LARGE SCALE GENOMIC DNA]</scope>
    <source>
        <strain evidence="4">DSM 1682</strain>
    </source>
</reference>
<proteinExistence type="predicted"/>
<dbReference type="EMBL" id="CP014223">
    <property type="protein sequence ID" value="AMJ41597.1"/>
    <property type="molecule type" value="Genomic_DNA"/>
</dbReference>
<reference evidence="2" key="3">
    <citation type="submission" date="2016-11" db="EMBL/GenBank/DDBJ databases">
        <authorList>
            <person name="Varghese N."/>
            <person name="Submissions S."/>
        </authorList>
    </citation>
    <scope>NUCLEOTIDE SEQUENCE</scope>
    <source>
        <strain evidence="2">DSM 1682</strain>
    </source>
</reference>
<evidence type="ECO:0000313" key="1">
    <source>
        <dbReference type="EMBL" id="AMJ41597.1"/>
    </source>
</evidence>
<evidence type="ECO:0000313" key="4">
    <source>
        <dbReference type="Proteomes" id="UP000184204"/>
    </source>
</evidence>
<gene>
    <name evidence="1" type="ORF">CPRO_20150</name>
    <name evidence="2" type="ORF">SAMN02745151_02036</name>
</gene>
<sequence length="64" mass="7099">MREPTLGTYSTKPCFSSMVSASRMGELLTFNSAVNVSILIFSPKLKHFCLANEKNSDHLNMVFG</sequence>
<name>A0A0X8V9P2_ANAPI</name>
<reference evidence="1 3" key="1">
    <citation type="journal article" date="2016" name="Genome Announc.">
        <title>Complete Genome Sequence of the Amino Acid-Fermenting Clostridium propionicum X2 (DSM 1682).</title>
        <authorList>
            <person name="Poehlein A."/>
            <person name="Schlien K."/>
            <person name="Chowdhury N.P."/>
            <person name="Gottschalk G."/>
            <person name="Buckel W."/>
            <person name="Daniel R."/>
        </authorList>
    </citation>
    <scope>NUCLEOTIDE SEQUENCE [LARGE SCALE GENOMIC DNA]</scope>
    <source>
        <strain evidence="1 3">X2</strain>
    </source>
</reference>
<keyword evidence="3" id="KW-1185">Reference proteome</keyword>
<dbReference type="KEGG" id="cpro:CPRO_20150"/>
<evidence type="ECO:0000313" key="2">
    <source>
        <dbReference type="EMBL" id="SHE86922.1"/>
    </source>
</evidence>
<dbReference type="AlphaFoldDB" id="A0A0X8V9P2"/>
<organism evidence="2 4">
    <name type="scientific">Anaerotignum propionicum DSM 1682</name>
    <dbReference type="NCBI Taxonomy" id="991789"/>
    <lineage>
        <taxon>Bacteria</taxon>
        <taxon>Bacillati</taxon>
        <taxon>Bacillota</taxon>
        <taxon>Clostridia</taxon>
        <taxon>Lachnospirales</taxon>
        <taxon>Anaerotignaceae</taxon>
        <taxon>Anaerotignum</taxon>
    </lineage>
</organism>
<evidence type="ECO:0000313" key="3">
    <source>
        <dbReference type="Proteomes" id="UP000068026"/>
    </source>
</evidence>
<dbReference type="Proteomes" id="UP000068026">
    <property type="component" value="Chromosome"/>
</dbReference>
<dbReference type="EMBL" id="FQUA01000009">
    <property type="protein sequence ID" value="SHE86922.1"/>
    <property type="molecule type" value="Genomic_DNA"/>
</dbReference>
<reference evidence="3" key="2">
    <citation type="submission" date="2016-01" db="EMBL/GenBank/DDBJ databases">
        <authorList>
            <person name="Poehlein A."/>
            <person name="Schlien K."/>
            <person name="Gottschalk G."/>
            <person name="Buckel W."/>
            <person name="Daniel R."/>
        </authorList>
    </citation>
    <scope>NUCLEOTIDE SEQUENCE [LARGE SCALE GENOMIC DNA]</scope>
    <source>
        <strain evidence="3">X2</strain>
    </source>
</reference>
<protein>
    <submittedName>
        <fullName evidence="2">Uncharacterized protein</fullName>
    </submittedName>
</protein>
<dbReference type="Proteomes" id="UP000184204">
    <property type="component" value="Unassembled WGS sequence"/>
</dbReference>
<accession>A0A0X8V9P2</accession>